<keyword evidence="4" id="KW-1185">Reference proteome</keyword>
<dbReference type="AlphaFoldDB" id="A0A7J8F3W2"/>
<feature type="region of interest" description="Disordered" evidence="1">
    <location>
        <begin position="92"/>
        <end position="182"/>
    </location>
</feature>
<keyword evidence="2" id="KW-0812">Transmembrane</keyword>
<keyword evidence="2" id="KW-1133">Transmembrane helix</keyword>
<evidence type="ECO:0000313" key="3">
    <source>
        <dbReference type="EMBL" id="KAF6441922.1"/>
    </source>
</evidence>
<keyword evidence="3" id="KW-0808">Transferase</keyword>
<accession>A0A7J8F3W2</accession>
<reference evidence="3 4" key="1">
    <citation type="journal article" date="2020" name="Nature">
        <title>Six reference-quality genomes reveal evolution of bat adaptations.</title>
        <authorList>
            <person name="Jebb D."/>
            <person name="Huang Z."/>
            <person name="Pippel M."/>
            <person name="Hughes G.M."/>
            <person name="Lavrichenko K."/>
            <person name="Devanna P."/>
            <person name="Winkler S."/>
            <person name="Jermiin L.S."/>
            <person name="Skirmuntt E.C."/>
            <person name="Katzourakis A."/>
            <person name="Burkitt-Gray L."/>
            <person name="Ray D.A."/>
            <person name="Sullivan K.A.M."/>
            <person name="Roscito J.G."/>
            <person name="Kirilenko B.M."/>
            <person name="Davalos L.M."/>
            <person name="Corthals A.P."/>
            <person name="Power M.L."/>
            <person name="Jones G."/>
            <person name="Ransome R.D."/>
            <person name="Dechmann D.K.N."/>
            <person name="Locatelli A.G."/>
            <person name="Puechmaille S.J."/>
            <person name="Fedrigo O."/>
            <person name="Jarvis E.D."/>
            <person name="Hiller M."/>
            <person name="Vernes S.C."/>
            <person name="Myers E.W."/>
            <person name="Teeling E.C."/>
        </authorList>
    </citation>
    <scope>NUCLEOTIDE SEQUENCE [LARGE SCALE GENOMIC DNA]</scope>
    <source>
        <strain evidence="3">MRouAeg1</strain>
        <tissue evidence="3">Muscle</tissue>
    </source>
</reference>
<gene>
    <name evidence="3" type="ORF">HJG63_015721</name>
</gene>
<dbReference type="EMBL" id="JACASE010000008">
    <property type="protein sequence ID" value="KAF6441922.1"/>
    <property type="molecule type" value="Genomic_DNA"/>
</dbReference>
<dbReference type="Proteomes" id="UP000593571">
    <property type="component" value="Unassembled WGS sequence"/>
</dbReference>
<feature type="compositionally biased region" description="Polar residues" evidence="1">
    <location>
        <begin position="92"/>
        <end position="111"/>
    </location>
</feature>
<comment type="caution">
    <text evidence="3">The sequence shown here is derived from an EMBL/GenBank/DDBJ whole genome shotgun (WGS) entry which is preliminary data.</text>
</comment>
<name>A0A7J8F3W2_ROUAE</name>
<proteinExistence type="predicted"/>
<keyword evidence="3" id="KW-0418">Kinase</keyword>
<evidence type="ECO:0000313" key="4">
    <source>
        <dbReference type="Proteomes" id="UP000593571"/>
    </source>
</evidence>
<protein>
    <submittedName>
        <fullName evidence="3">Diphosphoinositol pentakisphosphate kinase 2</fullName>
    </submittedName>
</protein>
<evidence type="ECO:0000256" key="2">
    <source>
        <dbReference type="SAM" id="Phobius"/>
    </source>
</evidence>
<sequence length="182" mass="19912">MSPTTNLLIYLFFSPFLSVFLVAVMNFRYLFFSFSDATRGSAVKRFSISFARHPTNGFELYSMVPSICPLETLHNALSLKQVDEFLASIASPSSEVPQKTPEISSTASRSSPGMRRKVSLNTYTPAKILPTPSATLKNTKASSKPVTSGPSSAVVPNTSSRKKALTSKTEMHEHKKTTGKKK</sequence>
<evidence type="ECO:0000256" key="1">
    <source>
        <dbReference type="SAM" id="MobiDB-lite"/>
    </source>
</evidence>
<feature type="transmembrane region" description="Helical" evidence="2">
    <location>
        <begin position="7"/>
        <end position="31"/>
    </location>
</feature>
<feature type="compositionally biased region" description="Polar residues" evidence="1">
    <location>
        <begin position="132"/>
        <end position="159"/>
    </location>
</feature>
<organism evidence="3 4">
    <name type="scientific">Rousettus aegyptiacus</name>
    <name type="common">Egyptian fruit bat</name>
    <name type="synonym">Pteropus aegyptiacus</name>
    <dbReference type="NCBI Taxonomy" id="9407"/>
    <lineage>
        <taxon>Eukaryota</taxon>
        <taxon>Metazoa</taxon>
        <taxon>Chordata</taxon>
        <taxon>Craniata</taxon>
        <taxon>Vertebrata</taxon>
        <taxon>Euteleostomi</taxon>
        <taxon>Mammalia</taxon>
        <taxon>Eutheria</taxon>
        <taxon>Laurasiatheria</taxon>
        <taxon>Chiroptera</taxon>
        <taxon>Yinpterochiroptera</taxon>
        <taxon>Pteropodoidea</taxon>
        <taxon>Pteropodidae</taxon>
        <taxon>Rousettinae</taxon>
        <taxon>Rousettus</taxon>
    </lineage>
</organism>
<keyword evidence="2" id="KW-0472">Membrane</keyword>
<dbReference type="GO" id="GO:0016301">
    <property type="term" value="F:kinase activity"/>
    <property type="evidence" value="ECO:0007669"/>
    <property type="project" value="UniProtKB-KW"/>
</dbReference>